<dbReference type="FunFam" id="3.40.50.300:FF:000144">
    <property type="entry name" value="ATP-binding cassette sub-family E member 1"/>
    <property type="match status" value="1"/>
</dbReference>
<dbReference type="PROSITE" id="PS50011">
    <property type="entry name" value="PROTEIN_KINASE_DOM"/>
    <property type="match status" value="1"/>
</dbReference>
<name>A0A8S1TVH2_9CILI</name>
<dbReference type="InterPro" id="IPR003593">
    <property type="entry name" value="AAA+_ATPase"/>
</dbReference>
<reference evidence="7" key="1">
    <citation type="submission" date="2021-01" db="EMBL/GenBank/DDBJ databases">
        <authorList>
            <consortium name="Genoscope - CEA"/>
            <person name="William W."/>
        </authorList>
    </citation>
    <scope>NUCLEOTIDE SEQUENCE</scope>
</reference>
<feature type="domain" description="ABC transporter" evidence="5">
    <location>
        <begin position="748"/>
        <end position="969"/>
    </location>
</feature>
<dbReference type="NCBIfam" id="NF009945">
    <property type="entry name" value="PRK13409.1"/>
    <property type="match status" value="2"/>
</dbReference>
<dbReference type="Pfam" id="PF04068">
    <property type="entry name" value="Fer4_RLI"/>
    <property type="match status" value="1"/>
</dbReference>
<sequence length="1673" mass="190139">MEESKLRIAIINKDRCKPQRCALECKKNCPINKSEKLCIEVTKQSKLCTINESLCIGCAICVKKCPFKAIMIINLPKDLSKELTHQYGANSFKLHRLPTPRPGQVLGLVGTNGIGKSTALQILSGKVQPNLGLYKEPPSFEQILKYFRGSELQSYLQKVFEGKVKAVIKPQYVDSIGKAVKGKVGEVIKNKDKLNRAEQLLKDLELSHLVDREIGMLSGGELQRFAILMACISESECLMLDEPTSYLDIKQRVVASRIIRNQVRDNNYLIVVEHDLSILDYLSDFICCLYGEQTAYGIVTMPFSVREGINIFLAGFVPTENMRFRDYELSFKISDNLDMLLENQKQKKNYQYPDMKKVQGEFSLQVKAGGFNNSEIVVLLGENGTGKTTFIKMLAGKDKDVVDIPKLSVSYKPQMIAPTFDGTVQELFRSKLQDSHRNPQFQTDVYKPLRIEDLEDNEVKKLSGGELQRVALILALGKPAEVYLLDEPSAYLDAEQRVATSKLIKRFIMNTKRAGFVVEHDFIMATYLADNGKVQPNLGLYKEPPSFEQILKYFRGSELQSYLQKVFEGKVKAVIKPQYVDSIGKAVKGKVGEVIKNKDKLNRAEQLLKDLELSHLVDREIGMLSGGELQRFAILMACISESECLMLDEPTSYLDIKQRVVASRIIRNQVRDNNYLIVVEHDLSILDYLSDFICCLYGEQTAYGIVTMPFSVREGINIFLAGFVPTENMRFRDYELSFKISDNLDMLLENQKQKKNYQYPDMKKVQGEFSLQVKAGGFNNSEIVVLLGENGTGKTTFIKMLAGKDKDVVDIPKLSVSYKPQMIAPTFDGTVQELFRSKLQDSHRNPQFQTDVYKPLRIEDLEDNEVKKLSGGELQRVALILALGKPAEVYLLDEPSAYLDAEQRVATSKLIKRFIMNTKRAGFVVEHDFIMATYLADKGSELQSYLQKVFEGKVKAVIKPQYVDSIGKAVKGKVGEVIKNKDKLNRAEQLLKDLELSHLVDREIGMLSGGELQRFAILMACISESECLMLDEPTSYLDIKQRVVASRIIRNQVRDNNYLIVVEHDLSILDYLSDFICCLYGEQTAYGIVTMPFSVREGINIFLAGFVPTENMRFRDYELSFKISDNLDMLLENQKQKKNYQYPDMKKVQGEFSLQVKAGGFNNSEIVVLLGENGTGKTTFIKMLAGKDKDVVDIPKLSVSYKPQMIAPTFDGTVQELFRSKLQDSHRNPQFQTDVYKPLRIEDLEDNEVKKLSGGELQRVALILALGKPAEVYLLDEPSAYLDAEQRVATSKLIKRFIMNTKRAGFVVEHDFIMATYLADKVVVYDGVPGKACVANAPEDLLTGMNKFLNVLNITFRRDPTNFRPRINKMDSILDREQKQSVGLNKFGFSFDKKIGSGSFGQIFLGTNKQTGQDVAIKLEAIANKHPQLIFEGKIYKVLQGGMGIPQAYWVGSEGEYNILVMELLGPNLEDLFNQCKRHFSLKTVLMIAQQMLSRIEFIHSKNLIHRDIKPDNFLIGLTQKNDLIYIIDFGLSKKYRDQRTNLHIPYREGKSLTGTARYASVNTHLGVEQSRRDDLEAIGYVLVYFLNGQLPWQGLKTDNKKDKYEKIAESKIATSIEKLCEGLPEEFSIYFNYCKSLKFEERPDYVWLKKLFKDLYTRMKYPNDNVFDWTKL</sequence>
<dbReference type="FunFam" id="1.10.510.10:FF:001033">
    <property type="entry name" value="Uncharacterized protein"/>
    <property type="match status" value="1"/>
</dbReference>
<evidence type="ECO:0000313" key="8">
    <source>
        <dbReference type="Proteomes" id="UP000689195"/>
    </source>
</evidence>
<keyword evidence="8" id="KW-1185">Reference proteome</keyword>
<accession>A0A8S1TVH2</accession>
<dbReference type="PROSITE" id="PS00198">
    <property type="entry name" value="4FE4S_FER_1"/>
    <property type="match status" value="1"/>
</dbReference>
<dbReference type="SMART" id="SM00382">
    <property type="entry name" value="AAA"/>
    <property type="match status" value="4"/>
</dbReference>
<dbReference type="GO" id="GO:0016887">
    <property type="term" value="F:ATP hydrolysis activity"/>
    <property type="evidence" value="ECO:0007669"/>
    <property type="project" value="InterPro"/>
</dbReference>
<dbReference type="PROSITE" id="PS00108">
    <property type="entry name" value="PROTEIN_KINASE_ST"/>
    <property type="match status" value="1"/>
</dbReference>
<feature type="domain" description="ABC transporter" evidence="5">
    <location>
        <begin position="341"/>
        <end position="563"/>
    </location>
</feature>
<evidence type="ECO:0000256" key="3">
    <source>
        <dbReference type="PROSITE-ProRule" id="PRU10141"/>
    </source>
</evidence>
<dbReference type="GO" id="GO:0004672">
    <property type="term" value="F:protein kinase activity"/>
    <property type="evidence" value="ECO:0007669"/>
    <property type="project" value="InterPro"/>
</dbReference>
<dbReference type="Pfam" id="PF00037">
    <property type="entry name" value="Fer4"/>
    <property type="match status" value="1"/>
</dbReference>
<dbReference type="InterPro" id="IPR017896">
    <property type="entry name" value="4Fe4S_Fe-S-bd"/>
</dbReference>
<proteinExistence type="predicted"/>
<feature type="domain" description="Protein kinase" evidence="4">
    <location>
        <begin position="1389"/>
        <end position="1658"/>
    </location>
</feature>
<feature type="domain" description="ABC transporter" evidence="5">
    <location>
        <begin position="1131"/>
        <end position="1354"/>
    </location>
</feature>
<dbReference type="InterPro" id="IPR007209">
    <property type="entry name" value="RNaseL-inhib-like_metal-bd_dom"/>
</dbReference>
<dbReference type="OrthoDB" id="6593433at2759"/>
<dbReference type="InterPro" id="IPR003439">
    <property type="entry name" value="ABC_transporter-like_ATP-bd"/>
</dbReference>
<dbReference type="GO" id="GO:0060255">
    <property type="term" value="P:regulation of macromolecule metabolic process"/>
    <property type="evidence" value="ECO:0007669"/>
    <property type="project" value="UniProtKB-ARBA"/>
</dbReference>
<dbReference type="CDD" id="cd14016">
    <property type="entry name" value="STKc_CK1"/>
    <property type="match status" value="1"/>
</dbReference>
<feature type="domain" description="4Fe-4S ferredoxin-type" evidence="6">
    <location>
        <begin position="46"/>
        <end position="75"/>
    </location>
</feature>
<dbReference type="InterPro" id="IPR013283">
    <property type="entry name" value="RLI1"/>
</dbReference>
<dbReference type="Pfam" id="PF00005">
    <property type="entry name" value="ABC_tran"/>
    <property type="match status" value="6"/>
</dbReference>
<dbReference type="GO" id="GO:0006412">
    <property type="term" value="P:translation"/>
    <property type="evidence" value="ECO:0007669"/>
    <property type="project" value="UniProtKB-ARBA"/>
</dbReference>
<feature type="binding site" evidence="3">
    <location>
        <position position="1418"/>
    </location>
    <ligand>
        <name>ATP</name>
        <dbReference type="ChEBI" id="CHEBI:30616"/>
    </ligand>
</feature>
<dbReference type="InterPro" id="IPR017900">
    <property type="entry name" value="4Fe4S_Fe_S_CS"/>
</dbReference>
<evidence type="ECO:0008006" key="9">
    <source>
        <dbReference type="Google" id="ProtNLM"/>
    </source>
</evidence>
<dbReference type="FunFam" id="3.40.50.300:FF:000152">
    <property type="entry name" value="ATP-binding cassette, sub-family E, member 1"/>
    <property type="match status" value="1"/>
</dbReference>
<dbReference type="PROSITE" id="PS51379">
    <property type="entry name" value="4FE4S_FER_2"/>
    <property type="match status" value="1"/>
</dbReference>
<dbReference type="PANTHER" id="PTHR19248">
    <property type="entry name" value="ATP-BINDING TRANSPORT PROTEIN-RELATED"/>
    <property type="match status" value="1"/>
</dbReference>
<dbReference type="InterPro" id="IPR000719">
    <property type="entry name" value="Prot_kinase_dom"/>
</dbReference>
<comment type="caution">
    <text evidence="7">The sequence shown here is derived from an EMBL/GenBank/DDBJ whole genome shotgun (WGS) entry which is preliminary data.</text>
</comment>
<keyword evidence="2 3" id="KW-0067">ATP-binding</keyword>
<organism evidence="7 8">
    <name type="scientific">Paramecium pentaurelia</name>
    <dbReference type="NCBI Taxonomy" id="43138"/>
    <lineage>
        <taxon>Eukaryota</taxon>
        <taxon>Sar</taxon>
        <taxon>Alveolata</taxon>
        <taxon>Ciliophora</taxon>
        <taxon>Intramacronucleata</taxon>
        <taxon>Oligohymenophorea</taxon>
        <taxon>Peniculida</taxon>
        <taxon>Parameciidae</taxon>
        <taxon>Paramecium</taxon>
    </lineage>
</organism>
<dbReference type="PROSITE" id="PS50893">
    <property type="entry name" value="ABC_TRANSPORTER_2"/>
    <property type="match status" value="4"/>
</dbReference>
<protein>
    <recommendedName>
        <fullName evidence="9">Non-specific serine/threonine protein kinase</fullName>
    </recommendedName>
</protein>
<dbReference type="InterPro" id="IPR008271">
    <property type="entry name" value="Ser/Thr_kinase_AS"/>
</dbReference>
<dbReference type="EMBL" id="CAJJDO010000028">
    <property type="protein sequence ID" value="CAD8156138.1"/>
    <property type="molecule type" value="Genomic_DNA"/>
</dbReference>
<dbReference type="Pfam" id="PF00069">
    <property type="entry name" value="Pkinase"/>
    <property type="match status" value="1"/>
</dbReference>
<dbReference type="PROSITE" id="PS00211">
    <property type="entry name" value="ABC_TRANSPORTER_1"/>
    <property type="match status" value="3"/>
</dbReference>
<feature type="domain" description="ABC transporter" evidence="5">
    <location>
        <begin position="70"/>
        <end position="315"/>
    </location>
</feature>
<dbReference type="PROSITE" id="PS00107">
    <property type="entry name" value="PROTEIN_KINASE_ATP"/>
    <property type="match status" value="1"/>
</dbReference>
<dbReference type="InterPro" id="IPR017441">
    <property type="entry name" value="Protein_kinase_ATP_BS"/>
</dbReference>
<gene>
    <name evidence="7" type="ORF">PPENT_87.1.T0280149</name>
</gene>
<evidence type="ECO:0000256" key="1">
    <source>
        <dbReference type="ARBA" id="ARBA00022741"/>
    </source>
</evidence>
<evidence type="ECO:0000256" key="2">
    <source>
        <dbReference type="ARBA" id="ARBA00022840"/>
    </source>
</evidence>
<evidence type="ECO:0000259" key="4">
    <source>
        <dbReference type="PROSITE" id="PS50011"/>
    </source>
</evidence>
<evidence type="ECO:0000259" key="6">
    <source>
        <dbReference type="PROSITE" id="PS51379"/>
    </source>
</evidence>
<dbReference type="GO" id="GO:0005524">
    <property type="term" value="F:ATP binding"/>
    <property type="evidence" value="ECO:0007669"/>
    <property type="project" value="UniProtKB-UniRule"/>
</dbReference>
<dbReference type="Proteomes" id="UP000689195">
    <property type="component" value="Unassembled WGS sequence"/>
</dbReference>
<evidence type="ECO:0000313" key="7">
    <source>
        <dbReference type="EMBL" id="CAD8156138.1"/>
    </source>
</evidence>
<dbReference type="InterPro" id="IPR017871">
    <property type="entry name" value="ABC_transporter-like_CS"/>
</dbReference>
<keyword evidence="1 3" id="KW-0547">Nucleotide-binding</keyword>
<dbReference type="SMART" id="SM00220">
    <property type="entry name" value="S_TKc"/>
    <property type="match status" value="1"/>
</dbReference>
<evidence type="ECO:0000259" key="5">
    <source>
        <dbReference type="PROSITE" id="PS50893"/>
    </source>
</evidence>
<dbReference type="GO" id="GO:0005737">
    <property type="term" value="C:cytoplasm"/>
    <property type="evidence" value="ECO:0007669"/>
    <property type="project" value="UniProtKB-ARBA"/>
</dbReference>